<dbReference type="PIRSF" id="PIRSF005856">
    <property type="entry name" value="Rad51"/>
    <property type="match status" value="1"/>
</dbReference>
<dbReference type="GO" id="GO:0000722">
    <property type="term" value="P:telomere maintenance via recombination"/>
    <property type="evidence" value="ECO:0007669"/>
    <property type="project" value="TreeGrafter"/>
</dbReference>
<sequence length="321" mass="36280">YHFTFPRFYKIKTHIHVNRVSMNHRNRYEYKEIKMFTQPLNLVQQLHQRTQKCTVGCPVLDRCLNGGLPTNSITELVAESGAGKTQICLQLVLSAQLPPSHGGLSASSLYIFTESPFPVRRLKQLSRSLLSSHPDLLRSDPLSRVFLRGIYSAEKFVNLLPDIEIFLTYWKSRLLPVRVIVVDSIAALFRSEFDNSRVDLRRRSSLFFKISGGLKSLAERFGLVVVVTNQVVDLMSEGENGVRIGNLSEMYSSGRRVCPALGLSWANCVNSRMFLSRDEYGESKRRRISVVFAPHLGQCCSEFVIAGDGVFGVEMMGQRNV</sequence>
<proteinExistence type="predicted"/>
<keyword evidence="5" id="KW-0234">DNA repair</keyword>
<organism evidence="8 9">
    <name type="scientific">Pisum sativum</name>
    <name type="common">Garden pea</name>
    <name type="synonym">Lathyrus oleraceus</name>
    <dbReference type="NCBI Taxonomy" id="3888"/>
    <lineage>
        <taxon>Eukaryota</taxon>
        <taxon>Viridiplantae</taxon>
        <taxon>Streptophyta</taxon>
        <taxon>Embryophyta</taxon>
        <taxon>Tracheophyta</taxon>
        <taxon>Spermatophyta</taxon>
        <taxon>Magnoliopsida</taxon>
        <taxon>eudicotyledons</taxon>
        <taxon>Gunneridae</taxon>
        <taxon>Pentapetalae</taxon>
        <taxon>rosids</taxon>
        <taxon>fabids</taxon>
        <taxon>Fabales</taxon>
        <taxon>Fabaceae</taxon>
        <taxon>Papilionoideae</taxon>
        <taxon>50 kb inversion clade</taxon>
        <taxon>NPAAA clade</taxon>
        <taxon>Hologalegina</taxon>
        <taxon>IRL clade</taxon>
        <taxon>Fabeae</taxon>
        <taxon>Lathyrus</taxon>
    </lineage>
</organism>
<keyword evidence="2" id="KW-0547">Nucleotide-binding</keyword>
<evidence type="ECO:0000256" key="2">
    <source>
        <dbReference type="ARBA" id="ARBA00022741"/>
    </source>
</evidence>
<dbReference type="PANTHER" id="PTHR46487">
    <property type="entry name" value="DNA REPAIR PROTEIN XRCC3"/>
    <property type="match status" value="1"/>
</dbReference>
<dbReference type="GO" id="GO:0033065">
    <property type="term" value="C:Rad51C-XRCC3 complex"/>
    <property type="evidence" value="ECO:0007669"/>
    <property type="project" value="TreeGrafter"/>
</dbReference>
<dbReference type="GO" id="GO:0140664">
    <property type="term" value="F:ATP-dependent DNA damage sensor activity"/>
    <property type="evidence" value="ECO:0007669"/>
    <property type="project" value="InterPro"/>
</dbReference>
<dbReference type="GO" id="GO:0000400">
    <property type="term" value="F:four-way junction DNA binding"/>
    <property type="evidence" value="ECO:0007669"/>
    <property type="project" value="TreeGrafter"/>
</dbReference>
<feature type="domain" description="RecA family profile 1" evidence="7">
    <location>
        <begin position="49"/>
        <end position="231"/>
    </location>
</feature>
<dbReference type="GO" id="GO:0090656">
    <property type="term" value="P:t-circle formation"/>
    <property type="evidence" value="ECO:0007669"/>
    <property type="project" value="TreeGrafter"/>
</dbReference>
<evidence type="ECO:0000259" key="7">
    <source>
        <dbReference type="PROSITE" id="PS50162"/>
    </source>
</evidence>
<dbReference type="GO" id="GO:0071140">
    <property type="term" value="P:resolution of mitotic recombination intermediates"/>
    <property type="evidence" value="ECO:0007669"/>
    <property type="project" value="TreeGrafter"/>
</dbReference>
<evidence type="ECO:0000256" key="3">
    <source>
        <dbReference type="ARBA" id="ARBA00022763"/>
    </source>
</evidence>
<comment type="caution">
    <text evidence="8">The sequence shown here is derived from an EMBL/GenBank/DDBJ whole genome shotgun (WGS) entry which is preliminary data.</text>
</comment>
<dbReference type="InterPro" id="IPR016467">
    <property type="entry name" value="DNA_recomb/repair_RecA-like"/>
</dbReference>
<dbReference type="InterPro" id="IPR020588">
    <property type="entry name" value="RecA_ATP-bd"/>
</dbReference>
<feature type="non-terminal residue" evidence="8">
    <location>
        <position position="1"/>
    </location>
</feature>
<name>A0A9D4YKG2_PEA</name>
<accession>A0A9D4YKG2</accession>
<evidence type="ECO:0000256" key="5">
    <source>
        <dbReference type="ARBA" id="ARBA00023204"/>
    </source>
</evidence>
<dbReference type="GO" id="GO:0005657">
    <property type="term" value="C:replication fork"/>
    <property type="evidence" value="ECO:0007669"/>
    <property type="project" value="TreeGrafter"/>
</dbReference>
<dbReference type="InterPro" id="IPR047348">
    <property type="entry name" value="XRCC3-like_C"/>
</dbReference>
<keyword evidence="9" id="KW-1185">Reference proteome</keyword>
<evidence type="ECO:0000256" key="6">
    <source>
        <dbReference type="ARBA" id="ARBA00023242"/>
    </source>
</evidence>
<dbReference type="Gramene" id="Psat01G0061300-T1">
    <property type="protein sequence ID" value="KAI5441221.1"/>
    <property type="gene ID" value="KIW84_010613"/>
</dbReference>
<evidence type="ECO:0000313" key="8">
    <source>
        <dbReference type="EMBL" id="KAI5441221.1"/>
    </source>
</evidence>
<dbReference type="AlphaFoldDB" id="A0A9D4YKG2"/>
<dbReference type="Proteomes" id="UP001058974">
    <property type="component" value="Chromosome 1"/>
</dbReference>
<keyword evidence="4" id="KW-0067">ATP-binding</keyword>
<protein>
    <recommendedName>
        <fullName evidence="7">RecA family profile 1 domain-containing protein</fullName>
    </recommendedName>
</protein>
<dbReference type="GO" id="GO:0045003">
    <property type="term" value="P:double-strand break repair via synthesis-dependent strand annealing"/>
    <property type="evidence" value="ECO:0007669"/>
    <property type="project" value="EnsemblPlants"/>
</dbReference>
<dbReference type="Gene3D" id="3.40.50.300">
    <property type="entry name" value="P-loop containing nucleotide triphosphate hydrolases"/>
    <property type="match status" value="1"/>
</dbReference>
<dbReference type="SUPFAM" id="SSF52540">
    <property type="entry name" value="P-loop containing nucleoside triphosphate hydrolases"/>
    <property type="match status" value="1"/>
</dbReference>
<keyword evidence="6" id="KW-0539">Nucleus</keyword>
<comment type="subcellular location">
    <subcellularLocation>
        <location evidence="1">Nucleus</location>
    </subcellularLocation>
</comment>
<reference evidence="8 9" key="1">
    <citation type="journal article" date="2022" name="Nat. Genet.">
        <title>Improved pea reference genome and pan-genome highlight genomic features and evolutionary characteristics.</title>
        <authorList>
            <person name="Yang T."/>
            <person name="Liu R."/>
            <person name="Luo Y."/>
            <person name="Hu S."/>
            <person name="Wang D."/>
            <person name="Wang C."/>
            <person name="Pandey M.K."/>
            <person name="Ge S."/>
            <person name="Xu Q."/>
            <person name="Li N."/>
            <person name="Li G."/>
            <person name="Huang Y."/>
            <person name="Saxena R.K."/>
            <person name="Ji Y."/>
            <person name="Li M."/>
            <person name="Yan X."/>
            <person name="He Y."/>
            <person name="Liu Y."/>
            <person name="Wang X."/>
            <person name="Xiang C."/>
            <person name="Varshney R.K."/>
            <person name="Ding H."/>
            <person name="Gao S."/>
            <person name="Zong X."/>
        </authorList>
    </citation>
    <scope>NUCLEOTIDE SEQUENCE [LARGE SCALE GENOMIC DNA]</scope>
    <source>
        <strain evidence="8 9">cv. Zhongwan 6</strain>
    </source>
</reference>
<keyword evidence="3" id="KW-0227">DNA damage</keyword>
<dbReference type="GO" id="GO:0005524">
    <property type="term" value="F:ATP binding"/>
    <property type="evidence" value="ECO:0007669"/>
    <property type="project" value="UniProtKB-KW"/>
</dbReference>
<dbReference type="CDD" id="cd19491">
    <property type="entry name" value="XRCC3"/>
    <property type="match status" value="1"/>
</dbReference>
<dbReference type="PROSITE" id="PS50162">
    <property type="entry name" value="RECA_2"/>
    <property type="match status" value="1"/>
</dbReference>
<dbReference type="InterPro" id="IPR013632">
    <property type="entry name" value="Rad51_C"/>
</dbReference>
<dbReference type="PANTHER" id="PTHR46487:SF1">
    <property type="entry name" value="DNA REPAIR PROTEIN XRCC3"/>
    <property type="match status" value="1"/>
</dbReference>
<dbReference type="GO" id="GO:0051321">
    <property type="term" value="P:meiotic cell cycle"/>
    <property type="evidence" value="ECO:0007669"/>
    <property type="project" value="EnsemblPlants"/>
</dbReference>
<evidence type="ECO:0000256" key="4">
    <source>
        <dbReference type="ARBA" id="ARBA00022840"/>
    </source>
</evidence>
<evidence type="ECO:0000256" key="1">
    <source>
        <dbReference type="ARBA" id="ARBA00004123"/>
    </source>
</evidence>
<dbReference type="Pfam" id="PF08423">
    <property type="entry name" value="Rad51"/>
    <property type="match status" value="1"/>
</dbReference>
<evidence type="ECO:0000313" key="9">
    <source>
        <dbReference type="Proteomes" id="UP001058974"/>
    </source>
</evidence>
<dbReference type="InterPro" id="IPR027417">
    <property type="entry name" value="P-loop_NTPase"/>
</dbReference>
<gene>
    <name evidence="8" type="ORF">KIW84_010613</name>
</gene>
<dbReference type="EMBL" id="JAMSHJ010000001">
    <property type="protein sequence ID" value="KAI5441221.1"/>
    <property type="molecule type" value="Genomic_DNA"/>
</dbReference>